<sequence length="45" mass="5525">MSITDEQYKWLAEQSYWVEEDREDVRYHPEEGELYNYNPQNKALG</sequence>
<organism evidence="1 2">
    <name type="scientific">Streptococcus dentapri</name>
    <dbReference type="NCBI Taxonomy" id="573564"/>
    <lineage>
        <taxon>Bacteria</taxon>
        <taxon>Bacillati</taxon>
        <taxon>Bacillota</taxon>
        <taxon>Bacilli</taxon>
        <taxon>Lactobacillales</taxon>
        <taxon>Streptococcaceae</taxon>
        <taxon>Streptococcus</taxon>
    </lineage>
</organism>
<accession>A0ABV8CZL5</accession>
<comment type="caution">
    <text evidence="1">The sequence shown here is derived from an EMBL/GenBank/DDBJ whole genome shotgun (WGS) entry which is preliminary data.</text>
</comment>
<proteinExistence type="predicted"/>
<evidence type="ECO:0000313" key="1">
    <source>
        <dbReference type="EMBL" id="MFC3931616.1"/>
    </source>
</evidence>
<dbReference type="RefSeq" id="WP_380429942.1">
    <property type="nucleotide sequence ID" value="NZ_JBHSAC010000020.1"/>
</dbReference>
<gene>
    <name evidence="1" type="ORF">ACFOSE_02250</name>
</gene>
<keyword evidence="2" id="KW-1185">Reference proteome</keyword>
<dbReference type="EMBL" id="JBHSAC010000020">
    <property type="protein sequence ID" value="MFC3931616.1"/>
    <property type="molecule type" value="Genomic_DNA"/>
</dbReference>
<name>A0ABV8CZL5_9STRE</name>
<dbReference type="Proteomes" id="UP001595901">
    <property type="component" value="Unassembled WGS sequence"/>
</dbReference>
<reference evidence="2" key="1">
    <citation type="journal article" date="2019" name="Int. J. Syst. Evol. Microbiol.">
        <title>The Global Catalogue of Microorganisms (GCM) 10K type strain sequencing project: providing services to taxonomists for standard genome sequencing and annotation.</title>
        <authorList>
            <consortium name="The Broad Institute Genomics Platform"/>
            <consortium name="The Broad Institute Genome Sequencing Center for Infectious Disease"/>
            <person name="Wu L."/>
            <person name="Ma J."/>
        </authorList>
    </citation>
    <scope>NUCLEOTIDE SEQUENCE [LARGE SCALE GENOMIC DNA]</scope>
    <source>
        <strain evidence="2">CCUG 58728</strain>
    </source>
</reference>
<evidence type="ECO:0000313" key="2">
    <source>
        <dbReference type="Proteomes" id="UP001595901"/>
    </source>
</evidence>
<protein>
    <submittedName>
        <fullName evidence="1">Uncharacterized protein</fullName>
    </submittedName>
</protein>